<dbReference type="Proteomes" id="UP000561045">
    <property type="component" value="Unassembled WGS sequence"/>
</dbReference>
<dbReference type="Pfam" id="PF06996">
    <property type="entry name" value="T6SS_TssG"/>
    <property type="match status" value="1"/>
</dbReference>
<dbReference type="AlphaFoldDB" id="A0A840BK30"/>
<proteinExistence type="predicted"/>
<dbReference type="EMBL" id="JACIET010000001">
    <property type="protein sequence ID" value="MBB4012774.1"/>
    <property type="molecule type" value="Genomic_DNA"/>
</dbReference>
<reference evidence="1 2" key="1">
    <citation type="submission" date="2020-08" db="EMBL/GenBank/DDBJ databases">
        <title>Genomic Encyclopedia of Type Strains, Phase IV (KMG-IV): sequencing the most valuable type-strain genomes for metagenomic binning, comparative biology and taxonomic classification.</title>
        <authorList>
            <person name="Goeker M."/>
        </authorList>
    </citation>
    <scope>NUCLEOTIDE SEQUENCE [LARGE SCALE GENOMIC DNA]</scope>
    <source>
        <strain evidence="1 2">DSM 106739</strain>
    </source>
</reference>
<accession>A0A840BK30</accession>
<dbReference type="NCBIfam" id="TIGR03347">
    <property type="entry name" value="VI_chp_1"/>
    <property type="match status" value="1"/>
</dbReference>
<name>A0A840BK30_9RHOO</name>
<gene>
    <name evidence="1" type="ORF">GGR36_002082</name>
</gene>
<evidence type="ECO:0000313" key="1">
    <source>
        <dbReference type="EMBL" id="MBB4012774.1"/>
    </source>
</evidence>
<evidence type="ECO:0000313" key="2">
    <source>
        <dbReference type="Proteomes" id="UP000561045"/>
    </source>
</evidence>
<dbReference type="InterPro" id="IPR010732">
    <property type="entry name" value="T6SS_TssG-like"/>
</dbReference>
<dbReference type="PANTHER" id="PTHR35564:SF4">
    <property type="entry name" value="CYTOPLASMIC PROTEIN"/>
    <property type="match status" value="1"/>
</dbReference>
<dbReference type="RefSeq" id="WP_183634552.1">
    <property type="nucleotide sequence ID" value="NZ_BAABLE010000011.1"/>
</dbReference>
<keyword evidence="2" id="KW-1185">Reference proteome</keyword>
<sequence>MKRKPASAIARLLAAPQRFEFFQAVRMLRRHLGTRRGKGAGALGDDVRFGNSLELSFPASEIERIEVETTAAGDLSKVKLTPAFIGLTGNQGVLPQHYTERLLDREVLHRDRGARAFLDIFANRSSVQFFGAWEKYRPHFQFEAEGRSRYLPLVLALAGTGAPALRERLADQTTASLHDETLAYYAGLLRTAPRSAQATAGVLSDYFGAAIRLVPFVGQWFRLPDESHARLGMSNVCLGGDAICGERIYQRDSRIRIEVGPLPRADFLAFMPGGTSARALDRLLGMVLGPTFEVEVRVLLDRREVHPVKVGLSGSGRLGWDSWLATDVQATDPGDATYRFMPGFMRGHTQPSMSST</sequence>
<organism evidence="1 2">
    <name type="scientific">Niveibacterium umoris</name>
    <dbReference type="NCBI Taxonomy" id="1193620"/>
    <lineage>
        <taxon>Bacteria</taxon>
        <taxon>Pseudomonadati</taxon>
        <taxon>Pseudomonadota</taxon>
        <taxon>Betaproteobacteria</taxon>
        <taxon>Rhodocyclales</taxon>
        <taxon>Rhodocyclaceae</taxon>
        <taxon>Niveibacterium</taxon>
    </lineage>
</organism>
<protein>
    <submittedName>
        <fullName evidence="1">Type VI secretion system protein ImpH</fullName>
    </submittedName>
</protein>
<comment type="caution">
    <text evidence="1">The sequence shown here is derived from an EMBL/GenBank/DDBJ whole genome shotgun (WGS) entry which is preliminary data.</text>
</comment>
<dbReference type="PANTHER" id="PTHR35564">
    <property type="match status" value="1"/>
</dbReference>